<dbReference type="RefSeq" id="WP_397407747.1">
    <property type="nucleotide sequence ID" value="NZ_JBIRYI010000020.1"/>
</dbReference>
<proteinExistence type="predicted"/>
<gene>
    <name evidence="3" type="ORF">ACH47X_24555</name>
</gene>
<keyword evidence="2" id="KW-0472">Membrane</keyword>
<comment type="caution">
    <text evidence="3">The sequence shown here is derived from an EMBL/GenBank/DDBJ whole genome shotgun (WGS) entry which is preliminary data.</text>
</comment>
<feature type="region of interest" description="Disordered" evidence="1">
    <location>
        <begin position="111"/>
        <end position="143"/>
    </location>
</feature>
<sequence>MNEHQRPEDQAFERLTAADPARRAPGPADDVLRAKVDALIAGSGGRLPLPGPAASESVAAPPPGAPSVDELAVRRHRSRTPWLVAAAVAGVVAVGGGGYLLGESGSGALPAAMDSGAETGAAPEAREDGPSVMGAPDESGAAAEGVEPLTAGGDLGSATRLVFHAGVGLTDTPGTAGVRTAAGENLGEYPVVSEEDAVERLGDPRFAGPAPSARQSAPDEDAAPSPAPGGPIAWPVEDVTIVSAELTEVRYTLPDGAVLVVPAYELADAAGSSWTVLAVDEEALDFTP</sequence>
<evidence type="ECO:0000256" key="2">
    <source>
        <dbReference type="SAM" id="Phobius"/>
    </source>
</evidence>
<feature type="compositionally biased region" description="Basic and acidic residues" evidence="1">
    <location>
        <begin position="1"/>
        <end position="12"/>
    </location>
</feature>
<feature type="region of interest" description="Disordered" evidence="1">
    <location>
        <begin position="42"/>
        <end position="68"/>
    </location>
</feature>
<organism evidence="3 4">
    <name type="scientific">Promicromonospora kroppenstedtii</name>
    <dbReference type="NCBI Taxonomy" id="440482"/>
    <lineage>
        <taxon>Bacteria</taxon>
        <taxon>Bacillati</taxon>
        <taxon>Actinomycetota</taxon>
        <taxon>Actinomycetes</taxon>
        <taxon>Micrococcales</taxon>
        <taxon>Promicromonosporaceae</taxon>
        <taxon>Promicromonospora</taxon>
    </lineage>
</organism>
<keyword evidence="2" id="KW-1133">Transmembrane helix</keyword>
<feature type="region of interest" description="Disordered" evidence="1">
    <location>
        <begin position="1"/>
        <end position="29"/>
    </location>
</feature>
<accession>A0ABW7XRC3</accession>
<keyword evidence="2" id="KW-0812">Transmembrane</keyword>
<evidence type="ECO:0000313" key="4">
    <source>
        <dbReference type="Proteomes" id="UP001611580"/>
    </source>
</evidence>
<evidence type="ECO:0000313" key="3">
    <source>
        <dbReference type="EMBL" id="MFI2490109.1"/>
    </source>
</evidence>
<name>A0ABW7XRC3_9MICO</name>
<feature type="compositionally biased region" description="Low complexity" evidence="1">
    <location>
        <begin position="17"/>
        <end position="29"/>
    </location>
</feature>
<reference evidence="3 4" key="1">
    <citation type="submission" date="2024-10" db="EMBL/GenBank/DDBJ databases">
        <title>The Natural Products Discovery Center: Release of the First 8490 Sequenced Strains for Exploring Actinobacteria Biosynthetic Diversity.</title>
        <authorList>
            <person name="Kalkreuter E."/>
            <person name="Kautsar S.A."/>
            <person name="Yang D."/>
            <person name="Bader C.D."/>
            <person name="Teijaro C.N."/>
            <person name="Fluegel L."/>
            <person name="Davis C.M."/>
            <person name="Simpson J.R."/>
            <person name="Lauterbach L."/>
            <person name="Steele A.D."/>
            <person name="Gui C."/>
            <person name="Meng S."/>
            <person name="Li G."/>
            <person name="Viehrig K."/>
            <person name="Ye F."/>
            <person name="Su P."/>
            <person name="Kiefer A.F."/>
            <person name="Nichols A."/>
            <person name="Cepeda A.J."/>
            <person name="Yan W."/>
            <person name="Fan B."/>
            <person name="Jiang Y."/>
            <person name="Adhikari A."/>
            <person name="Zheng C.-J."/>
            <person name="Schuster L."/>
            <person name="Cowan T.M."/>
            <person name="Smanski M.J."/>
            <person name="Chevrette M.G."/>
            <person name="De Carvalho L.P.S."/>
            <person name="Shen B."/>
        </authorList>
    </citation>
    <scope>NUCLEOTIDE SEQUENCE [LARGE SCALE GENOMIC DNA]</scope>
    <source>
        <strain evidence="3 4">NPDC019481</strain>
    </source>
</reference>
<keyword evidence="4" id="KW-1185">Reference proteome</keyword>
<dbReference type="Proteomes" id="UP001611580">
    <property type="component" value="Unassembled WGS sequence"/>
</dbReference>
<protein>
    <submittedName>
        <fullName evidence="3">Uncharacterized protein</fullName>
    </submittedName>
</protein>
<feature type="transmembrane region" description="Helical" evidence="2">
    <location>
        <begin position="82"/>
        <end position="101"/>
    </location>
</feature>
<feature type="region of interest" description="Disordered" evidence="1">
    <location>
        <begin position="202"/>
        <end position="232"/>
    </location>
</feature>
<evidence type="ECO:0000256" key="1">
    <source>
        <dbReference type="SAM" id="MobiDB-lite"/>
    </source>
</evidence>
<dbReference type="EMBL" id="JBIRYI010000020">
    <property type="protein sequence ID" value="MFI2490109.1"/>
    <property type="molecule type" value="Genomic_DNA"/>
</dbReference>